<keyword evidence="9" id="KW-1185">Reference proteome</keyword>
<dbReference type="PROSITE" id="PS01313">
    <property type="entry name" value="LIPB"/>
    <property type="match status" value="1"/>
</dbReference>
<reference evidence="8" key="1">
    <citation type="submission" date="2020-06" db="EMBL/GenBank/DDBJ databases">
        <title>Genomes of multiple members of Pneumocystis genus reveal paths to human pathogen Pneumocystis jirovecii.</title>
        <authorList>
            <person name="Cisse O.H."/>
            <person name="Ma L."/>
            <person name="Dekker J."/>
            <person name="Khil P."/>
            <person name="Jo J."/>
            <person name="Brenchley J."/>
            <person name="Blair R."/>
            <person name="Pahar B."/>
            <person name="Chabe M."/>
            <person name="Van Rompay K.A."/>
            <person name="Keesler R."/>
            <person name="Sukura A."/>
            <person name="Hirsch V."/>
            <person name="Kutty G."/>
            <person name="Liu Y."/>
            <person name="Peng L."/>
            <person name="Chen J."/>
            <person name="Song J."/>
            <person name="Weissenbacher-Lang C."/>
            <person name="Xu J."/>
            <person name="Upham N.S."/>
            <person name="Stajich J.E."/>
            <person name="Cuomo C.A."/>
            <person name="Cushion M.T."/>
            <person name="Kovacs J.A."/>
        </authorList>
    </citation>
    <scope>NUCLEOTIDE SEQUENCE</scope>
    <source>
        <strain evidence="8">2A</strain>
    </source>
</reference>
<dbReference type="PANTHER" id="PTHR10993:SF7">
    <property type="entry name" value="LIPOYLTRANSFERASE 2, MITOCHONDRIAL-RELATED"/>
    <property type="match status" value="1"/>
</dbReference>
<comment type="similarity">
    <text evidence="2">Belongs to the LipB family.</text>
</comment>
<evidence type="ECO:0000313" key="8">
    <source>
        <dbReference type="EMBL" id="QSL65185.1"/>
    </source>
</evidence>
<dbReference type="SUPFAM" id="SSF55681">
    <property type="entry name" value="Class II aaRS and biotin synthetases"/>
    <property type="match status" value="1"/>
</dbReference>
<accession>A0A899FY11</accession>
<dbReference type="UniPathway" id="UPA00538">
    <property type="reaction ID" value="UER00592"/>
</dbReference>
<organism evidence="8 9">
    <name type="scientific">Pneumocystis wakefieldiae</name>
    <dbReference type="NCBI Taxonomy" id="38082"/>
    <lineage>
        <taxon>Eukaryota</taxon>
        <taxon>Fungi</taxon>
        <taxon>Dikarya</taxon>
        <taxon>Ascomycota</taxon>
        <taxon>Taphrinomycotina</taxon>
        <taxon>Pneumocystomycetes</taxon>
        <taxon>Pneumocystaceae</taxon>
        <taxon>Pneumocystis</taxon>
    </lineage>
</organism>
<dbReference type="PIRSF" id="PIRSF016262">
    <property type="entry name" value="LPLase"/>
    <property type="match status" value="1"/>
</dbReference>
<evidence type="ECO:0000313" key="9">
    <source>
        <dbReference type="Proteomes" id="UP000663699"/>
    </source>
</evidence>
<dbReference type="NCBIfam" id="TIGR00214">
    <property type="entry name" value="lipB"/>
    <property type="match status" value="1"/>
</dbReference>
<evidence type="ECO:0000256" key="4">
    <source>
        <dbReference type="ARBA" id="ARBA00022679"/>
    </source>
</evidence>
<evidence type="ECO:0000256" key="5">
    <source>
        <dbReference type="ARBA" id="ARBA00023315"/>
    </source>
</evidence>
<dbReference type="Proteomes" id="UP000663699">
    <property type="component" value="Chromosome 5"/>
</dbReference>
<evidence type="ECO:0000256" key="1">
    <source>
        <dbReference type="ARBA" id="ARBA00004821"/>
    </source>
</evidence>
<dbReference type="InterPro" id="IPR004143">
    <property type="entry name" value="BPL_LPL_catalytic"/>
</dbReference>
<dbReference type="AlphaFoldDB" id="A0A899FY11"/>
<keyword evidence="5" id="KW-0012">Acyltransferase</keyword>
<gene>
    <name evidence="8" type="ORF">MERGE_002490</name>
</gene>
<feature type="domain" description="BPL/LPL catalytic" evidence="7">
    <location>
        <begin position="40"/>
        <end position="173"/>
    </location>
</feature>
<keyword evidence="4" id="KW-0808">Transferase</keyword>
<name>A0A899FY11_9ASCO</name>
<dbReference type="PROSITE" id="PS51733">
    <property type="entry name" value="BPL_LPL_CATALYTIC"/>
    <property type="match status" value="1"/>
</dbReference>
<evidence type="ECO:0000256" key="6">
    <source>
        <dbReference type="PIRSR" id="PIRSR016262-3"/>
    </source>
</evidence>
<evidence type="ECO:0000256" key="3">
    <source>
        <dbReference type="ARBA" id="ARBA00012334"/>
    </source>
</evidence>
<dbReference type="InterPro" id="IPR000544">
    <property type="entry name" value="Octanoyltransferase"/>
</dbReference>
<feature type="site" description="Lowers pKa of active site Cys" evidence="6">
    <location>
        <position position="149"/>
    </location>
</feature>
<dbReference type="Gene3D" id="3.30.930.10">
    <property type="entry name" value="Bira Bifunctional Protein, Domain 2"/>
    <property type="match status" value="1"/>
</dbReference>
<sequence>MKQLLYLSLKSPCLYTTSFKIQESWVHRFLLNKQYPDTYFKPPALLLVAQFYPTYTCGRRENNICSSDIKHLETNPTAIFIKTLRGGQITFHGPGQIVGYPILDLKDFKITPKEYVNRLESSIILTCKAFGITAMRTEHTGVWTSPIRKIASIGIHLRLILRKSLLVVSKIKK</sequence>
<dbReference type="GO" id="GO:0033819">
    <property type="term" value="F:lipoyl(octanoyl) transferase activity"/>
    <property type="evidence" value="ECO:0007669"/>
    <property type="project" value="UniProtKB-EC"/>
</dbReference>
<dbReference type="Pfam" id="PF21948">
    <property type="entry name" value="LplA-B_cat"/>
    <property type="match status" value="1"/>
</dbReference>
<comment type="pathway">
    <text evidence="1">Protein modification; protein lipoylation via endogenous pathway; protein N(6)-(lipoyl)lysine from octanoyl-[acyl-carrier-protein]: step 1/2.</text>
</comment>
<dbReference type="InterPro" id="IPR045864">
    <property type="entry name" value="aa-tRNA-synth_II/BPL/LPL"/>
</dbReference>
<dbReference type="PANTHER" id="PTHR10993">
    <property type="entry name" value="OCTANOYLTRANSFERASE"/>
    <property type="match status" value="1"/>
</dbReference>
<evidence type="ECO:0000256" key="2">
    <source>
        <dbReference type="ARBA" id="ARBA00007907"/>
    </source>
</evidence>
<dbReference type="GO" id="GO:0009249">
    <property type="term" value="P:protein lipoylation"/>
    <property type="evidence" value="ECO:0007669"/>
    <property type="project" value="InterPro"/>
</dbReference>
<dbReference type="EC" id="2.3.1.181" evidence="3"/>
<dbReference type="OrthoDB" id="19908at2759"/>
<protein>
    <recommendedName>
        <fullName evidence="3">lipoyl(octanoyl) transferase</fullName>
        <ecNumber evidence="3">2.3.1.181</ecNumber>
    </recommendedName>
</protein>
<dbReference type="InterPro" id="IPR020605">
    <property type="entry name" value="Octanoyltransferase_CS"/>
</dbReference>
<evidence type="ECO:0000259" key="7">
    <source>
        <dbReference type="PROSITE" id="PS51733"/>
    </source>
</evidence>
<proteinExistence type="inferred from homology"/>
<dbReference type="EMBL" id="CP054536">
    <property type="protein sequence ID" value="QSL65185.1"/>
    <property type="molecule type" value="Genomic_DNA"/>
</dbReference>